<dbReference type="GO" id="GO:0001228">
    <property type="term" value="F:DNA-binding transcription activator activity, RNA polymerase II-specific"/>
    <property type="evidence" value="ECO:0007669"/>
    <property type="project" value="TreeGrafter"/>
</dbReference>
<feature type="compositionally biased region" description="Low complexity" evidence="7">
    <location>
        <begin position="55"/>
        <end position="73"/>
    </location>
</feature>
<protein>
    <recommendedName>
        <fullName evidence="8">Zn(2)-C6 fungal-type domain-containing protein</fullName>
    </recommendedName>
</protein>
<dbReference type="Pfam" id="PF04082">
    <property type="entry name" value="Fungal_trans"/>
    <property type="match status" value="1"/>
</dbReference>
<dbReference type="CDD" id="cd12148">
    <property type="entry name" value="fungal_TF_MHR"/>
    <property type="match status" value="1"/>
</dbReference>
<dbReference type="Gene3D" id="4.10.240.10">
    <property type="entry name" value="Zn(2)-C6 fungal-type DNA-binding domain"/>
    <property type="match status" value="1"/>
</dbReference>
<keyword evidence="4" id="KW-0238">DNA-binding</keyword>
<gene>
    <name evidence="9" type="ORF">LTR84_000916</name>
</gene>
<dbReference type="InterPro" id="IPR001138">
    <property type="entry name" value="Zn2Cys6_DnaBD"/>
</dbReference>
<evidence type="ECO:0000256" key="1">
    <source>
        <dbReference type="ARBA" id="ARBA00022723"/>
    </source>
</evidence>
<evidence type="ECO:0000259" key="8">
    <source>
        <dbReference type="PROSITE" id="PS50048"/>
    </source>
</evidence>
<proteinExistence type="predicted"/>
<evidence type="ECO:0000256" key="5">
    <source>
        <dbReference type="ARBA" id="ARBA00023163"/>
    </source>
</evidence>
<accession>A0AAV9NSH4</accession>
<dbReference type="SMART" id="SM00906">
    <property type="entry name" value="Fungal_trans"/>
    <property type="match status" value="1"/>
</dbReference>
<dbReference type="AlphaFoldDB" id="A0AAV9NSH4"/>
<keyword evidence="1" id="KW-0479">Metal-binding</keyword>
<dbReference type="GO" id="GO:0005634">
    <property type="term" value="C:nucleus"/>
    <property type="evidence" value="ECO:0007669"/>
    <property type="project" value="TreeGrafter"/>
</dbReference>
<dbReference type="CDD" id="cd00067">
    <property type="entry name" value="GAL4"/>
    <property type="match status" value="1"/>
</dbReference>
<dbReference type="PANTHER" id="PTHR31944">
    <property type="entry name" value="HEME-RESPONSIVE ZINC FINGER TRANSCRIPTION FACTOR HAP1"/>
    <property type="match status" value="1"/>
</dbReference>
<dbReference type="EMBL" id="JAVRRD010000001">
    <property type="protein sequence ID" value="KAK5065080.1"/>
    <property type="molecule type" value="Genomic_DNA"/>
</dbReference>
<evidence type="ECO:0000313" key="10">
    <source>
        <dbReference type="Proteomes" id="UP001358417"/>
    </source>
</evidence>
<reference evidence="9 10" key="1">
    <citation type="submission" date="2023-08" db="EMBL/GenBank/DDBJ databases">
        <title>Black Yeasts Isolated from many extreme environments.</title>
        <authorList>
            <person name="Coleine C."/>
            <person name="Stajich J.E."/>
            <person name="Selbmann L."/>
        </authorList>
    </citation>
    <scope>NUCLEOTIDE SEQUENCE [LARGE SCALE GENOMIC DNA]</scope>
    <source>
        <strain evidence="9 10">CCFEE 5792</strain>
    </source>
</reference>
<dbReference type="GO" id="GO:0000978">
    <property type="term" value="F:RNA polymerase II cis-regulatory region sequence-specific DNA binding"/>
    <property type="evidence" value="ECO:0007669"/>
    <property type="project" value="TreeGrafter"/>
</dbReference>
<dbReference type="InterPro" id="IPR051430">
    <property type="entry name" value="Fungal_TF_Env_Response"/>
</dbReference>
<dbReference type="RefSeq" id="XP_064712404.1">
    <property type="nucleotide sequence ID" value="XM_064844544.1"/>
</dbReference>
<feature type="compositionally biased region" description="Polar residues" evidence="7">
    <location>
        <begin position="114"/>
        <end position="125"/>
    </location>
</feature>
<keyword evidence="3" id="KW-0805">Transcription regulation</keyword>
<evidence type="ECO:0000313" key="9">
    <source>
        <dbReference type="EMBL" id="KAK5065080.1"/>
    </source>
</evidence>
<dbReference type="PROSITE" id="PS50048">
    <property type="entry name" value="ZN2_CY6_FUNGAL_2"/>
    <property type="match status" value="1"/>
</dbReference>
<name>A0AAV9NSH4_9EURO</name>
<evidence type="ECO:0000256" key="3">
    <source>
        <dbReference type="ARBA" id="ARBA00023015"/>
    </source>
</evidence>
<evidence type="ECO:0000256" key="6">
    <source>
        <dbReference type="ARBA" id="ARBA00023242"/>
    </source>
</evidence>
<dbReference type="PANTHER" id="PTHR31944:SF129">
    <property type="entry name" value="ASPYRIDONES CLUSTER REGULATOR APDR-RELATED"/>
    <property type="match status" value="1"/>
</dbReference>
<sequence>MERPSCRRRRPALSCIDCRRRKIKCDRTEPCAHCVASGSQCTYKVYNDPPVAGVLSGPDSLQSPSSPSVSLASGPVQSQQLKVTRPVPGPDIRGHLHFRPNAGVQSTDRHVLGSNDSQPTDTIPSTSAELHGLLRRIEKLEESSLSAKVEGLTETGRSILTGMRGSEVMLKKTRMANWSDWMSNAPEFDPVMACHVNAFVRDGEASSDEAELKATWVEMKELLQKCKNVAKSIKKARPSRGFSTREMPLAPPAREVADAMVALYFQYFESAHRILHVPTFWTEYQIYWDSPATVSAGVRIKILLVIAVGFGMSSGQVVDDAFSDMVHQWIYTAQNWLSGPLEKDRVNINGIQVHCLTILARQIFCVGGDLVWMSMGSLVHRAMQIGLHRDPKYLPTSSLLQAEIRRRLWATILDMVVQTSLDSAMPPRISFDEFDTEAPANINDHEIDDSTELLPVRPRSTFTSTSIQLILYDNLRLRLRVLRLINGLHSELYYPDVLTLSSEITDAYRTCNKFLDENANFGATSFHKCLLEFLLRRFLLPLHCPFASKARTNQLFYYSRKVSLDTAMAMACPEPDEQFSRLLSISGGLFREGMRCALTVITFELISQAEIQHLDGTLERNSQSREILKEVVRNRMAIALERIRQGETNIKAHPYLAMILAWVEALETDSPHQLKIAKSARDSLELCHGLLQARIESSTIPCPDHHSDMPPGTYAGYGEYDIDLDLDLDMDLDFFLPQAETY</sequence>
<evidence type="ECO:0000256" key="2">
    <source>
        <dbReference type="ARBA" id="ARBA00022833"/>
    </source>
</evidence>
<keyword evidence="2" id="KW-0862">Zinc</keyword>
<dbReference type="SMART" id="SM00066">
    <property type="entry name" value="GAL4"/>
    <property type="match status" value="1"/>
</dbReference>
<feature type="domain" description="Zn(2)-C6 fungal-type" evidence="8">
    <location>
        <begin position="14"/>
        <end position="43"/>
    </location>
</feature>
<dbReference type="GO" id="GO:0006351">
    <property type="term" value="P:DNA-templated transcription"/>
    <property type="evidence" value="ECO:0007669"/>
    <property type="project" value="InterPro"/>
</dbReference>
<dbReference type="GO" id="GO:0008270">
    <property type="term" value="F:zinc ion binding"/>
    <property type="evidence" value="ECO:0007669"/>
    <property type="project" value="InterPro"/>
</dbReference>
<evidence type="ECO:0000256" key="4">
    <source>
        <dbReference type="ARBA" id="ARBA00023125"/>
    </source>
</evidence>
<dbReference type="Pfam" id="PF00172">
    <property type="entry name" value="Zn_clus"/>
    <property type="match status" value="1"/>
</dbReference>
<dbReference type="InterPro" id="IPR007219">
    <property type="entry name" value="XnlR_reg_dom"/>
</dbReference>
<evidence type="ECO:0000256" key="7">
    <source>
        <dbReference type="SAM" id="MobiDB-lite"/>
    </source>
</evidence>
<keyword evidence="6" id="KW-0539">Nucleus</keyword>
<dbReference type="PROSITE" id="PS00463">
    <property type="entry name" value="ZN2_CY6_FUNGAL_1"/>
    <property type="match status" value="1"/>
</dbReference>
<comment type="caution">
    <text evidence="9">The sequence shown here is derived from an EMBL/GenBank/DDBJ whole genome shotgun (WGS) entry which is preliminary data.</text>
</comment>
<dbReference type="Proteomes" id="UP001358417">
    <property type="component" value="Unassembled WGS sequence"/>
</dbReference>
<keyword evidence="10" id="KW-1185">Reference proteome</keyword>
<dbReference type="InterPro" id="IPR036864">
    <property type="entry name" value="Zn2-C6_fun-type_DNA-bd_sf"/>
</dbReference>
<organism evidence="9 10">
    <name type="scientific">Exophiala bonariae</name>
    <dbReference type="NCBI Taxonomy" id="1690606"/>
    <lineage>
        <taxon>Eukaryota</taxon>
        <taxon>Fungi</taxon>
        <taxon>Dikarya</taxon>
        <taxon>Ascomycota</taxon>
        <taxon>Pezizomycotina</taxon>
        <taxon>Eurotiomycetes</taxon>
        <taxon>Chaetothyriomycetidae</taxon>
        <taxon>Chaetothyriales</taxon>
        <taxon>Herpotrichiellaceae</taxon>
        <taxon>Exophiala</taxon>
    </lineage>
</organism>
<dbReference type="GeneID" id="89969138"/>
<feature type="region of interest" description="Disordered" evidence="7">
    <location>
        <begin position="55"/>
        <end position="125"/>
    </location>
</feature>
<keyword evidence="5" id="KW-0804">Transcription</keyword>
<dbReference type="SUPFAM" id="SSF57701">
    <property type="entry name" value="Zn2/Cys6 DNA-binding domain"/>
    <property type="match status" value="1"/>
</dbReference>